<gene>
    <name evidence="2" type="ORF">A6D92_01425</name>
</gene>
<keyword evidence="1" id="KW-0812">Transmembrane</keyword>
<sequence>MQSGQVNRSVFWGLALIAFGLLLLLGNLRIVVWPLRALSGPLALAIPGLIFAAVYSGNRSQWWAIIPAGVMLTLAGVALVDGILPWVNTGWLFFFGLAVTFGLVWRETGGVQRWARVVALACLGMTALILLGSLVRIVLPLALVGIGVYLLVGRGRLG</sequence>
<feature type="transmembrane region" description="Helical" evidence="1">
    <location>
        <begin position="62"/>
        <end position="80"/>
    </location>
</feature>
<evidence type="ECO:0000313" key="3">
    <source>
        <dbReference type="Proteomes" id="UP000194267"/>
    </source>
</evidence>
<feature type="transmembrane region" description="Helical" evidence="1">
    <location>
        <begin position="117"/>
        <end position="150"/>
    </location>
</feature>
<feature type="transmembrane region" description="Helical" evidence="1">
    <location>
        <begin position="38"/>
        <end position="55"/>
    </location>
</feature>
<keyword evidence="1" id="KW-0472">Membrane</keyword>
<evidence type="ECO:0008006" key="4">
    <source>
        <dbReference type="Google" id="ProtNLM"/>
    </source>
</evidence>
<feature type="transmembrane region" description="Helical" evidence="1">
    <location>
        <begin position="12"/>
        <end position="32"/>
    </location>
</feature>
<dbReference type="Proteomes" id="UP000194267">
    <property type="component" value="Unassembled WGS sequence"/>
</dbReference>
<dbReference type="AlphaFoldDB" id="A0A1Y2T6J3"/>
<reference evidence="3" key="1">
    <citation type="submission" date="2016-04" db="EMBL/GenBank/DDBJ databases">
        <authorList>
            <person name="Antunes L.P."/>
            <person name="Martins L.F."/>
            <person name="Pereira R.V."/>
            <person name="Thomas A.M."/>
            <person name="Barbosa D."/>
            <person name="Nascimento L."/>
            <person name="Silva G.M."/>
            <person name="Condomitti G.W."/>
            <person name="Digiampietri L.A."/>
            <person name="Lombardi K.C."/>
            <person name="Ramos P.L."/>
            <person name="Quaggio R.B."/>
            <person name="Oliveira J.C."/>
            <person name="Pascon R.C."/>
            <person name="Cruz J.B."/>
            <person name="Silva A.M."/>
            <person name="Setubal J.C."/>
        </authorList>
    </citation>
    <scope>NUCLEOTIDE SEQUENCE [LARGE SCALE GENOMIC DNA]</scope>
</reference>
<proteinExistence type="predicted"/>
<comment type="caution">
    <text evidence="2">The sequence shown here is derived from an EMBL/GenBank/DDBJ whole genome shotgun (WGS) entry which is preliminary data.</text>
</comment>
<protein>
    <recommendedName>
        <fullName evidence="4">DUF5668 domain-containing protein</fullName>
    </recommendedName>
</protein>
<evidence type="ECO:0000256" key="1">
    <source>
        <dbReference type="SAM" id="Phobius"/>
    </source>
</evidence>
<feature type="transmembrane region" description="Helical" evidence="1">
    <location>
        <begin position="86"/>
        <end position="105"/>
    </location>
</feature>
<evidence type="ECO:0000313" key="2">
    <source>
        <dbReference type="EMBL" id="OTA42122.1"/>
    </source>
</evidence>
<organism evidence="2 3">
    <name type="scientific">Symbiobacterium thermophilum</name>
    <dbReference type="NCBI Taxonomy" id="2734"/>
    <lineage>
        <taxon>Bacteria</taxon>
        <taxon>Bacillati</taxon>
        <taxon>Bacillota</taxon>
        <taxon>Clostridia</taxon>
        <taxon>Eubacteriales</taxon>
        <taxon>Symbiobacteriaceae</taxon>
        <taxon>Symbiobacterium</taxon>
    </lineage>
</organism>
<dbReference type="EMBL" id="LWLV01000070">
    <property type="protein sequence ID" value="OTA42122.1"/>
    <property type="molecule type" value="Genomic_DNA"/>
</dbReference>
<accession>A0A1Y2T6J3</accession>
<keyword evidence="1" id="KW-1133">Transmembrane helix</keyword>
<name>A0A1Y2T6J3_SYMTR</name>